<dbReference type="VEuPathDB" id="FungiDB:EYZ11_005292"/>
<sequence length="19" mass="2176">MVADENVYVALVILRMDHS</sequence>
<keyword evidence="2" id="KW-1185">Reference proteome</keyword>
<evidence type="ECO:0000313" key="2">
    <source>
        <dbReference type="Proteomes" id="UP000308092"/>
    </source>
</evidence>
<proteinExistence type="predicted"/>
<protein>
    <submittedName>
        <fullName evidence="1">Uncharacterized protein</fullName>
    </submittedName>
</protein>
<gene>
    <name evidence="1" type="ORF">EYZ11_005292</name>
</gene>
<name>A0A4S3JIX0_9EURO</name>
<dbReference type="AlphaFoldDB" id="A0A4S3JIX0"/>
<dbReference type="Proteomes" id="UP000308092">
    <property type="component" value="Unassembled WGS sequence"/>
</dbReference>
<reference evidence="1 2" key="1">
    <citation type="submission" date="2019-03" db="EMBL/GenBank/DDBJ databases">
        <title>The genome sequence of a newly discovered highly antifungal drug resistant Aspergillus species, Aspergillus tanneri NIH 1004.</title>
        <authorList>
            <person name="Mounaud S."/>
            <person name="Singh I."/>
            <person name="Joardar V."/>
            <person name="Pakala S."/>
            <person name="Pakala S."/>
            <person name="Venepally P."/>
            <person name="Hoover J."/>
            <person name="Nierman W."/>
            <person name="Chung J."/>
            <person name="Losada L."/>
        </authorList>
    </citation>
    <scope>NUCLEOTIDE SEQUENCE [LARGE SCALE GENOMIC DNA]</scope>
    <source>
        <strain evidence="1 2">NIH1004</strain>
    </source>
</reference>
<organism evidence="1 2">
    <name type="scientific">Aspergillus tanneri</name>
    <dbReference type="NCBI Taxonomy" id="1220188"/>
    <lineage>
        <taxon>Eukaryota</taxon>
        <taxon>Fungi</taxon>
        <taxon>Dikarya</taxon>
        <taxon>Ascomycota</taxon>
        <taxon>Pezizomycotina</taxon>
        <taxon>Eurotiomycetes</taxon>
        <taxon>Eurotiomycetidae</taxon>
        <taxon>Eurotiales</taxon>
        <taxon>Aspergillaceae</taxon>
        <taxon>Aspergillus</taxon>
        <taxon>Aspergillus subgen. Circumdati</taxon>
    </lineage>
</organism>
<dbReference type="EMBL" id="SOSA01000167">
    <property type="protein sequence ID" value="THC95215.1"/>
    <property type="molecule type" value="Genomic_DNA"/>
</dbReference>
<accession>A0A4S3JIX0</accession>
<comment type="caution">
    <text evidence="1">The sequence shown here is derived from an EMBL/GenBank/DDBJ whole genome shotgun (WGS) entry which is preliminary data.</text>
</comment>
<evidence type="ECO:0000313" key="1">
    <source>
        <dbReference type="EMBL" id="THC95215.1"/>
    </source>
</evidence>